<evidence type="ECO:0000313" key="3">
    <source>
        <dbReference type="Proteomes" id="UP000068196"/>
    </source>
</evidence>
<evidence type="ECO:0000256" key="1">
    <source>
        <dbReference type="SAM" id="MobiDB-lite"/>
    </source>
</evidence>
<dbReference type="KEGG" id="cthi:THC_1290"/>
<feature type="compositionally biased region" description="Basic and acidic residues" evidence="1">
    <location>
        <begin position="15"/>
        <end position="31"/>
    </location>
</feature>
<organism evidence="2 3">
    <name type="scientific">Caldimicrobium thiodismutans</name>
    <dbReference type="NCBI Taxonomy" id="1653476"/>
    <lineage>
        <taxon>Bacteria</taxon>
        <taxon>Pseudomonadati</taxon>
        <taxon>Thermodesulfobacteriota</taxon>
        <taxon>Thermodesulfobacteria</taxon>
        <taxon>Thermodesulfobacteriales</taxon>
        <taxon>Thermodesulfobacteriaceae</taxon>
        <taxon>Caldimicrobium</taxon>
    </lineage>
</organism>
<evidence type="ECO:0000313" key="2">
    <source>
        <dbReference type="EMBL" id="BAU23658.1"/>
    </source>
</evidence>
<dbReference type="EMBL" id="AP014945">
    <property type="protein sequence ID" value="BAU23658.1"/>
    <property type="molecule type" value="Genomic_DNA"/>
</dbReference>
<accession>A0A0U4W3H7</accession>
<feature type="region of interest" description="Disordered" evidence="1">
    <location>
        <begin position="15"/>
        <end position="35"/>
    </location>
</feature>
<reference evidence="3" key="2">
    <citation type="journal article" date="2016" name="Int. J. Syst. Evol. Microbiol.">
        <title>Caldimicrobium thiodismutans sp. nov., a sulfur-disproportionating bacterium isolated from a hot spring.</title>
        <authorList>
            <person name="Kojima H."/>
            <person name="Umezawa K."/>
            <person name="Fukui M."/>
        </authorList>
    </citation>
    <scope>NUCLEOTIDE SEQUENCE [LARGE SCALE GENOMIC DNA]</scope>
    <source>
        <strain evidence="3">TF1</strain>
    </source>
</reference>
<protein>
    <submittedName>
        <fullName evidence="2">Uncharacterized protein</fullName>
    </submittedName>
</protein>
<proteinExistence type="predicted"/>
<sequence>MGKVKVVAEGVEKRAEGAGNWRSEERKKEVAGEEGPGSLSLKALLCEEGV</sequence>
<name>A0A0U4W3H7_9BACT</name>
<reference evidence="2 3" key="1">
    <citation type="journal article" date="2016" name="Int. J. Syst. Evol. Microbiol.">
        <title>Caldimicrobium thiodismutans sp. nov., a sulfur-disproportionating bacterium isolated from a hot spring, and emended description of the genus Caldimicrobium.</title>
        <authorList>
            <person name="Kojima H."/>
            <person name="Umezawa K."/>
            <person name="Fukui M."/>
        </authorList>
    </citation>
    <scope>NUCLEOTIDE SEQUENCE [LARGE SCALE GENOMIC DNA]</scope>
    <source>
        <strain evidence="2 3">TF1</strain>
    </source>
</reference>
<gene>
    <name evidence="2" type="ORF">THC_1290</name>
</gene>
<keyword evidence="3" id="KW-1185">Reference proteome</keyword>
<dbReference type="STRING" id="1653476.THC_1290"/>
<dbReference type="AlphaFoldDB" id="A0A0U4W3H7"/>
<dbReference type="Proteomes" id="UP000068196">
    <property type="component" value="Chromosome"/>
</dbReference>